<dbReference type="SUPFAM" id="SSF56752">
    <property type="entry name" value="D-aminoacid aminotransferase-like PLP-dependent enzymes"/>
    <property type="match status" value="1"/>
</dbReference>
<dbReference type="InterPro" id="IPR043131">
    <property type="entry name" value="BCAT-like_N"/>
</dbReference>
<dbReference type="RefSeq" id="WP_103913911.1">
    <property type="nucleotide sequence ID" value="NZ_FNUS01000004.1"/>
</dbReference>
<evidence type="ECO:0000313" key="3">
    <source>
        <dbReference type="EMBL" id="SEG32257.1"/>
    </source>
</evidence>
<keyword evidence="3" id="KW-0808">Transferase</keyword>
<name>A0A1H5Z9G3_9FLAO</name>
<keyword evidence="2" id="KW-1133">Transmembrane helix</keyword>
<evidence type="ECO:0000256" key="1">
    <source>
        <dbReference type="ARBA" id="ARBA00009320"/>
    </source>
</evidence>
<evidence type="ECO:0000256" key="2">
    <source>
        <dbReference type="SAM" id="Phobius"/>
    </source>
</evidence>
<reference evidence="4" key="1">
    <citation type="submission" date="2016-10" db="EMBL/GenBank/DDBJ databases">
        <authorList>
            <person name="Varghese N."/>
            <person name="Submissions S."/>
        </authorList>
    </citation>
    <scope>NUCLEOTIDE SEQUENCE [LARGE SCALE GENOMIC DNA]</scope>
    <source>
        <strain evidence="4">DSM 21580</strain>
    </source>
</reference>
<dbReference type="EMBL" id="FNUS01000004">
    <property type="protein sequence ID" value="SEG32257.1"/>
    <property type="molecule type" value="Genomic_DNA"/>
</dbReference>
<keyword evidence="3" id="KW-0032">Aminotransferase</keyword>
<dbReference type="Pfam" id="PF01063">
    <property type="entry name" value="Aminotran_4"/>
    <property type="match status" value="1"/>
</dbReference>
<keyword evidence="2" id="KW-0812">Transmembrane</keyword>
<accession>A0A1H5Z9G3</accession>
<dbReference type="PANTHER" id="PTHR42743:SF13">
    <property type="entry name" value="P-LOOP CONTAINING NUCLEOSIDE TRIPHOSPHATE HYDROLASE PROTEIN"/>
    <property type="match status" value="1"/>
</dbReference>
<organism evidence="3 4">
    <name type="scientific">Halpernia humi</name>
    <dbReference type="NCBI Taxonomy" id="493375"/>
    <lineage>
        <taxon>Bacteria</taxon>
        <taxon>Pseudomonadati</taxon>
        <taxon>Bacteroidota</taxon>
        <taxon>Flavobacteriia</taxon>
        <taxon>Flavobacteriales</taxon>
        <taxon>Weeksellaceae</taxon>
        <taxon>Chryseobacterium group</taxon>
        <taxon>Halpernia</taxon>
    </lineage>
</organism>
<proteinExistence type="inferred from homology"/>
<dbReference type="GO" id="GO:0008483">
    <property type="term" value="F:transaminase activity"/>
    <property type="evidence" value="ECO:0007669"/>
    <property type="project" value="UniProtKB-KW"/>
</dbReference>
<evidence type="ECO:0000313" key="4">
    <source>
        <dbReference type="Proteomes" id="UP000236738"/>
    </source>
</evidence>
<feature type="transmembrane region" description="Helical" evidence="2">
    <location>
        <begin position="20"/>
        <end position="37"/>
    </location>
</feature>
<dbReference type="GO" id="GO:0046394">
    <property type="term" value="P:carboxylic acid biosynthetic process"/>
    <property type="evidence" value="ECO:0007669"/>
    <property type="project" value="UniProtKB-ARBA"/>
</dbReference>
<dbReference type="PANTHER" id="PTHR42743">
    <property type="entry name" value="AMINO-ACID AMINOTRANSFERASE"/>
    <property type="match status" value="1"/>
</dbReference>
<dbReference type="Gene3D" id="3.30.470.10">
    <property type="match status" value="1"/>
</dbReference>
<keyword evidence="2" id="KW-0472">Membrane</keyword>
<dbReference type="InterPro" id="IPR050571">
    <property type="entry name" value="Class-IV_PLP-Dep_Aminotrnsfr"/>
</dbReference>
<dbReference type="Gene3D" id="3.20.10.10">
    <property type="entry name" value="D-amino Acid Aminotransferase, subunit A, domain 2"/>
    <property type="match status" value="1"/>
</dbReference>
<dbReference type="Proteomes" id="UP000236738">
    <property type="component" value="Unassembled WGS sequence"/>
</dbReference>
<sequence length="260" mass="30371">MNADLQNRAFLFGDAVWVSFYVRNSALFLAEECYFFLMSSMRKMRMHIPVDYTLEYFQNYFQTEFLDKNCHEGIIRMMVYRNSDTANLAKAGVSNFCEFIKKDDILNIEKNIEVDLIKEINVNNNLFSNIYTHSPENIYAEIYAQENDLDDVILLNPQKRIARSSNGNLLFLSEKSVKIPRQTEGAYISPLMESFVTFLHKSNSARIEEVEMMAFESQKSEEILLISEAKGIFSVSKIRNRKFGNDRFSEMLKNWKLSLN</sequence>
<dbReference type="OrthoDB" id="9805628at2"/>
<comment type="similarity">
    <text evidence="1">Belongs to the class-IV pyridoxal-phosphate-dependent aminotransferase family.</text>
</comment>
<dbReference type="InterPro" id="IPR043132">
    <property type="entry name" value="BCAT-like_C"/>
</dbReference>
<keyword evidence="4" id="KW-1185">Reference proteome</keyword>
<protein>
    <submittedName>
        <fullName evidence="3">Branched-chain amino acid aminotransferase</fullName>
    </submittedName>
</protein>
<gene>
    <name evidence="3" type="ORF">SAMN05421847_2031</name>
</gene>
<dbReference type="InterPro" id="IPR036038">
    <property type="entry name" value="Aminotransferase-like"/>
</dbReference>
<dbReference type="AlphaFoldDB" id="A0A1H5Z9G3"/>
<dbReference type="InterPro" id="IPR001544">
    <property type="entry name" value="Aminotrans_IV"/>
</dbReference>